<comment type="caution">
    <text evidence="11">The sequence shown here is derived from an EMBL/GenBank/DDBJ whole genome shotgun (WGS) entry which is preliminary data.</text>
</comment>
<keyword evidence="4 8" id="KW-0812">Transmembrane</keyword>
<name>A0A4Q9HDW7_9SPHI</name>
<dbReference type="InterPro" id="IPR039426">
    <property type="entry name" value="TonB-dep_rcpt-like"/>
</dbReference>
<feature type="domain" description="TonB-dependent receptor plug" evidence="10">
    <location>
        <begin position="137"/>
        <end position="246"/>
    </location>
</feature>
<dbReference type="Gene3D" id="2.170.130.10">
    <property type="entry name" value="TonB-dependent receptor, plug domain"/>
    <property type="match status" value="1"/>
</dbReference>
<evidence type="ECO:0000256" key="4">
    <source>
        <dbReference type="ARBA" id="ARBA00022692"/>
    </source>
</evidence>
<accession>A0A4Q9HDW7</accession>
<dbReference type="SUPFAM" id="SSF56935">
    <property type="entry name" value="Porins"/>
    <property type="match status" value="1"/>
</dbReference>
<comment type="similarity">
    <text evidence="8">Belongs to the TonB-dependent receptor family.</text>
</comment>
<dbReference type="SUPFAM" id="SSF49464">
    <property type="entry name" value="Carboxypeptidase regulatory domain-like"/>
    <property type="match status" value="1"/>
</dbReference>
<keyword evidence="11" id="KW-0675">Receptor</keyword>
<evidence type="ECO:0000313" key="12">
    <source>
        <dbReference type="Proteomes" id="UP000291819"/>
    </source>
</evidence>
<keyword evidence="5 9" id="KW-0732">Signal</keyword>
<dbReference type="InterPro" id="IPR012910">
    <property type="entry name" value="Plug_dom"/>
</dbReference>
<feature type="chain" id="PRO_5020479915" evidence="9">
    <location>
        <begin position="45"/>
        <end position="1122"/>
    </location>
</feature>
<dbReference type="NCBIfam" id="TIGR04056">
    <property type="entry name" value="OMP_RagA_SusC"/>
    <property type="match status" value="1"/>
</dbReference>
<organism evidence="11 12">
    <name type="scientific">Pedobacter kyonggii</name>
    <dbReference type="NCBI Taxonomy" id="1926871"/>
    <lineage>
        <taxon>Bacteria</taxon>
        <taxon>Pseudomonadati</taxon>
        <taxon>Bacteroidota</taxon>
        <taxon>Sphingobacteriia</taxon>
        <taxon>Sphingobacteriales</taxon>
        <taxon>Sphingobacteriaceae</taxon>
        <taxon>Pedobacter</taxon>
    </lineage>
</organism>
<dbReference type="Pfam" id="PF13715">
    <property type="entry name" value="CarbopepD_reg_2"/>
    <property type="match status" value="1"/>
</dbReference>
<dbReference type="InterPro" id="IPR023997">
    <property type="entry name" value="TonB-dep_OMP_SusC/RagA_CS"/>
</dbReference>
<dbReference type="GO" id="GO:0044718">
    <property type="term" value="P:siderophore transmembrane transport"/>
    <property type="evidence" value="ECO:0007669"/>
    <property type="project" value="TreeGrafter"/>
</dbReference>
<evidence type="ECO:0000259" key="10">
    <source>
        <dbReference type="Pfam" id="PF07715"/>
    </source>
</evidence>
<sequence>MLLAEGKYQILNTRIMDVFYKKLWQVSAVRLFLLLFFCCTTAFAQTQVVTGKVVDAATGDPIPGATVKVVSSNIGVSADVNGSFTLNVPMGASIQITSIGYKNVVLKAETGRLMLVKLSSSTELDDVVVVAYGTQKKATVTGAISTINSKTFQDRGPTNNPIANIQGQVPGVVVTRTSAQPGRENWNFQIRGATSINNQDPLIILDGVALNNNNALNSINPDDIDNVSILKDAAAAIYGARAAYGVVLITTKKGKSGQFVVQYSPTISRKLIGLQPEMANMEQWAKGLIEAKINDNYGVIPATDLWYQMANFAIANNGNVILASQIPGYNGSAITPGLFYNGLPVPTFGDVKELNFTDTRMSEILWGAATSTQHNLSLAGGNEKNTFRASLGYLNDGSQLQFGNNGNQRYNLRLNNGFRFSEKVQLETNVSLEQNNIQQPTLYTTGPYSALGNGFQPGIPAFTQSGRPYQWGGVISPPGSLRDGGDNLENNTRILLNSTINYKPVKHLTFSGTAGYNMWYQDNKVQAKAVQFYSYDDRYLISTTPSRGTAGNVTGNANYFRQTVNDKYYNLIGRVTYENTFAKHHNVTVLAGGSYERDEYNMFNTRTYNLGSDDIPSLNLGLSNGTAGFVTNDEARNHYAIGSYFAKGTYDYDGKYLFEGSVRYDGSSKFIDDKRWKTFYSAQVGYRLSEEAFIKKLDVFSDLKIRASYGTAGNQGGIGLYDYLQSLNVGSSGVLLGPNIATATTTTGNLVSLNRTWETVVNKNLGLDFGLLKGKLTGTFELFEKRNKNMLISITYPGTLGIGAPQSNNGELKTWGWEGIVTWRDKIGSVNYSVSANITDSQNKIIYLNGAPLINAGYNSAVEGYSLGSYFGLQYAGRLQTQAEVDAYNKFYAPGGIVNGIGIPIASPLTNLPGQLSGLRPGDNSFADVNGDGKLTNGTSTSNMGDFVYLGSDIPRYTFGLNLSMQWKGFDLTTIFQGVGKRTIFRSNGSANNWRIPYQSLSQAQVTAWIGNTWSTENTGAYYPNLHANTTLNAYNYQASTWSVENGAYLRLKNVVVGYTLPKVLMAKSHLFSGLRLYASGSDLWEVSGIKDGWDPEVTRTTAGNERYPFYRYLTFGANLTF</sequence>
<dbReference type="PROSITE" id="PS52016">
    <property type="entry name" value="TONB_DEPENDENT_REC_3"/>
    <property type="match status" value="1"/>
</dbReference>
<evidence type="ECO:0000313" key="11">
    <source>
        <dbReference type="EMBL" id="TBO42871.1"/>
    </source>
</evidence>
<dbReference type="EMBL" id="SIXF01000006">
    <property type="protein sequence ID" value="TBO42871.1"/>
    <property type="molecule type" value="Genomic_DNA"/>
</dbReference>
<dbReference type="Proteomes" id="UP000291819">
    <property type="component" value="Unassembled WGS sequence"/>
</dbReference>
<dbReference type="AlphaFoldDB" id="A0A4Q9HDW7"/>
<dbReference type="InterPro" id="IPR037066">
    <property type="entry name" value="Plug_dom_sf"/>
</dbReference>
<evidence type="ECO:0000256" key="8">
    <source>
        <dbReference type="PROSITE-ProRule" id="PRU01360"/>
    </source>
</evidence>
<keyword evidence="2 8" id="KW-0813">Transport</keyword>
<reference evidence="11 12" key="1">
    <citation type="submission" date="2019-02" db="EMBL/GenBank/DDBJ databases">
        <title>Pedobacter kyonggii whole genome sequence analysis.</title>
        <authorList>
            <person name="Dahal R.H."/>
        </authorList>
    </citation>
    <scope>NUCLEOTIDE SEQUENCE [LARGE SCALE GENOMIC DNA]</scope>
    <source>
        <strain evidence="11 12">K-4-11-1</strain>
    </source>
</reference>
<dbReference type="PANTHER" id="PTHR30069">
    <property type="entry name" value="TONB-DEPENDENT OUTER MEMBRANE RECEPTOR"/>
    <property type="match status" value="1"/>
</dbReference>
<evidence type="ECO:0000256" key="7">
    <source>
        <dbReference type="ARBA" id="ARBA00023237"/>
    </source>
</evidence>
<evidence type="ECO:0000256" key="1">
    <source>
        <dbReference type="ARBA" id="ARBA00004571"/>
    </source>
</evidence>
<proteinExistence type="inferred from homology"/>
<evidence type="ECO:0000256" key="5">
    <source>
        <dbReference type="ARBA" id="ARBA00022729"/>
    </source>
</evidence>
<keyword evidence="3 8" id="KW-1134">Transmembrane beta strand</keyword>
<keyword evidence="6 8" id="KW-0472">Membrane</keyword>
<dbReference type="OrthoDB" id="9768177at2"/>
<dbReference type="InterPro" id="IPR036942">
    <property type="entry name" value="Beta-barrel_TonB_sf"/>
</dbReference>
<feature type="signal peptide" evidence="9">
    <location>
        <begin position="1"/>
        <end position="44"/>
    </location>
</feature>
<dbReference type="NCBIfam" id="TIGR04057">
    <property type="entry name" value="SusC_RagA_signa"/>
    <property type="match status" value="1"/>
</dbReference>
<dbReference type="Gene3D" id="2.60.40.1120">
    <property type="entry name" value="Carboxypeptidase-like, regulatory domain"/>
    <property type="match status" value="1"/>
</dbReference>
<dbReference type="Pfam" id="PF07715">
    <property type="entry name" value="Plug"/>
    <property type="match status" value="1"/>
</dbReference>
<gene>
    <name evidence="11" type="ORF">EYS08_08730</name>
</gene>
<evidence type="ECO:0000256" key="9">
    <source>
        <dbReference type="SAM" id="SignalP"/>
    </source>
</evidence>
<comment type="subcellular location">
    <subcellularLocation>
        <location evidence="1 8">Cell outer membrane</location>
        <topology evidence="1 8">Multi-pass membrane protein</topology>
    </subcellularLocation>
</comment>
<keyword evidence="7 8" id="KW-0998">Cell outer membrane</keyword>
<evidence type="ECO:0000256" key="3">
    <source>
        <dbReference type="ARBA" id="ARBA00022452"/>
    </source>
</evidence>
<dbReference type="GO" id="GO:0009279">
    <property type="term" value="C:cell outer membrane"/>
    <property type="evidence" value="ECO:0007669"/>
    <property type="project" value="UniProtKB-SubCell"/>
</dbReference>
<evidence type="ECO:0000256" key="6">
    <source>
        <dbReference type="ARBA" id="ARBA00023136"/>
    </source>
</evidence>
<dbReference type="PANTHER" id="PTHR30069:SF29">
    <property type="entry name" value="HEMOGLOBIN AND HEMOGLOBIN-HAPTOGLOBIN-BINDING PROTEIN 1-RELATED"/>
    <property type="match status" value="1"/>
</dbReference>
<evidence type="ECO:0000256" key="2">
    <source>
        <dbReference type="ARBA" id="ARBA00022448"/>
    </source>
</evidence>
<dbReference type="Gene3D" id="2.40.170.20">
    <property type="entry name" value="TonB-dependent receptor, beta-barrel domain"/>
    <property type="match status" value="1"/>
</dbReference>
<dbReference type="InterPro" id="IPR008969">
    <property type="entry name" value="CarboxyPept-like_regulatory"/>
</dbReference>
<keyword evidence="12" id="KW-1185">Reference proteome</keyword>
<dbReference type="InterPro" id="IPR023996">
    <property type="entry name" value="TonB-dep_OMP_SusC/RagA"/>
</dbReference>
<dbReference type="GO" id="GO:0015344">
    <property type="term" value="F:siderophore uptake transmembrane transporter activity"/>
    <property type="evidence" value="ECO:0007669"/>
    <property type="project" value="TreeGrafter"/>
</dbReference>
<protein>
    <submittedName>
        <fullName evidence="11">TonB-dependent receptor</fullName>
    </submittedName>
</protein>